<reference evidence="16 17" key="2">
    <citation type="submission" date="2019-01" db="EMBL/GenBank/DDBJ databases">
        <title>A chromosome length genome reference of the Java medaka (oryzias javanicus).</title>
        <authorList>
            <person name="Herpin A."/>
            <person name="Takehana Y."/>
            <person name="Naruse K."/>
            <person name="Ansai S."/>
            <person name="Kawaguchi M."/>
        </authorList>
    </citation>
    <scope>NUCLEOTIDE SEQUENCE [LARGE SCALE GENOMIC DNA]</scope>
    <source>
        <strain evidence="16">RS831</strain>
        <tissue evidence="16">Whole body</tissue>
    </source>
</reference>
<evidence type="ECO:0000256" key="1">
    <source>
        <dbReference type="ARBA" id="ARBA00000001"/>
    </source>
</evidence>
<name>A0A437CPY9_ORYJA</name>
<dbReference type="InterPro" id="IPR037457">
    <property type="entry name" value="M28_QC"/>
</dbReference>
<feature type="domain" description="Peptidase M28" evidence="15">
    <location>
        <begin position="187"/>
        <end position="419"/>
    </location>
</feature>
<keyword evidence="11" id="KW-0012">Acyltransferase</keyword>
<dbReference type="SUPFAM" id="SSF53187">
    <property type="entry name" value="Zn-dependent exopeptidases"/>
    <property type="match status" value="1"/>
</dbReference>
<gene>
    <name evidence="16" type="ORF">OJAV_G00130230</name>
</gene>
<dbReference type="FunFam" id="3.40.630.10:FF:000029">
    <property type="entry name" value="Glutaminyl-peptide cyclotransferase"/>
    <property type="match status" value="1"/>
</dbReference>
<evidence type="ECO:0000256" key="14">
    <source>
        <dbReference type="SAM" id="Phobius"/>
    </source>
</evidence>
<dbReference type="PANTHER" id="PTHR12283">
    <property type="entry name" value="GLUTAMINYL-PEPTIDE CYCLOTRANSFERASE"/>
    <property type="match status" value="1"/>
</dbReference>
<dbReference type="Gene3D" id="3.40.630.10">
    <property type="entry name" value="Zn peptidases"/>
    <property type="match status" value="1"/>
</dbReference>
<evidence type="ECO:0000313" key="16">
    <source>
        <dbReference type="EMBL" id="RVE64875.1"/>
    </source>
</evidence>
<evidence type="ECO:0000256" key="10">
    <source>
        <dbReference type="ARBA" id="ARBA00023157"/>
    </source>
</evidence>
<evidence type="ECO:0000256" key="3">
    <source>
        <dbReference type="ARBA" id="ARBA00006014"/>
    </source>
</evidence>
<dbReference type="CDD" id="cd03880">
    <property type="entry name" value="M28_QC_like"/>
    <property type="match status" value="1"/>
</dbReference>
<dbReference type="OrthoDB" id="3907302at2759"/>
<evidence type="ECO:0000256" key="12">
    <source>
        <dbReference type="ARBA" id="ARBA00033159"/>
    </source>
</evidence>
<sequence>MPTPSCVKFPPTLLRWTRSCYQDRRSLCPLLPCPEPLVDSRLCSRAMGVARFPAATEFVQPRARVLLLCLLGVLVLSLVLGFYLSSVADSRSGDRVPLTDLTKDRLSHKPSKCHPAQIRHLASQVDGTRLWEAHLRPILIERLPGTQGSLAVQQHITSSLSSLSAGWSVELDSFQSPTPRGQVTFTNIVATLDPMAPRKLLLACHYDSKVLPRDPRAPEKVFLGASDSAVPCAMILELATSLDAQLKLFKHQTFPVTLQLVFFDGEEAFEEWTDTDSLYGSRHLAELMADSAHPAASVHASMLQAVDLFVLLDLLGGPDPLIANHFDNTARWFDRLIAAEKRLHRQGLLKSHPSEQTYFRKDVYLGPVQDDHIPFLHRGVPVLHIIPTPFPQFWHTLDDTEENMHRPTVENLTKIMAVFVAEYLGLTT</sequence>
<keyword evidence="17" id="KW-1185">Reference proteome</keyword>
<dbReference type="Proteomes" id="UP000283210">
    <property type="component" value="Chromosome 13"/>
</dbReference>
<accession>A0A437CPY9</accession>
<feature type="transmembrane region" description="Helical" evidence="14">
    <location>
        <begin position="65"/>
        <end position="84"/>
    </location>
</feature>
<comment type="catalytic activity">
    <reaction evidence="1">
        <text>N-terminal L-glutaminyl-[peptide] = N-terminal 5-oxo-L-prolyl-[peptide] + NH4(+)</text>
        <dbReference type="Rhea" id="RHEA:23652"/>
        <dbReference type="Rhea" id="RHEA-COMP:11736"/>
        <dbReference type="Rhea" id="RHEA-COMP:11846"/>
        <dbReference type="ChEBI" id="CHEBI:28938"/>
        <dbReference type="ChEBI" id="CHEBI:64722"/>
        <dbReference type="ChEBI" id="CHEBI:87215"/>
        <dbReference type="EC" id="2.3.2.5"/>
    </reaction>
</comment>
<keyword evidence="9" id="KW-0862">Zinc</keyword>
<dbReference type="InterPro" id="IPR007484">
    <property type="entry name" value="Peptidase_M28"/>
</dbReference>
<evidence type="ECO:0000256" key="2">
    <source>
        <dbReference type="ARBA" id="ARBA00004613"/>
    </source>
</evidence>
<dbReference type="OMA" id="LMADSAH"/>
<dbReference type="Pfam" id="PF04389">
    <property type="entry name" value="Peptidase_M28"/>
    <property type="match status" value="1"/>
</dbReference>
<dbReference type="AlphaFoldDB" id="A0A437CPY9"/>
<keyword evidence="14" id="KW-1133">Transmembrane helix</keyword>
<evidence type="ECO:0000256" key="4">
    <source>
        <dbReference type="ARBA" id="ARBA00012012"/>
    </source>
</evidence>
<dbReference type="GO" id="GO:0016603">
    <property type="term" value="F:glutaminyl-peptide cyclotransferase activity"/>
    <property type="evidence" value="ECO:0007669"/>
    <property type="project" value="UniProtKB-EC"/>
</dbReference>
<evidence type="ECO:0000256" key="6">
    <source>
        <dbReference type="ARBA" id="ARBA00022525"/>
    </source>
</evidence>
<proteinExistence type="inferred from homology"/>
<evidence type="ECO:0000313" key="17">
    <source>
        <dbReference type="Proteomes" id="UP000283210"/>
    </source>
</evidence>
<evidence type="ECO:0000256" key="11">
    <source>
        <dbReference type="ARBA" id="ARBA00023315"/>
    </source>
</evidence>
<protein>
    <recommendedName>
        <fullName evidence="5">Glutaminyl-peptide cyclotransferase</fullName>
        <ecNumber evidence="4">2.3.2.5</ecNumber>
    </recommendedName>
    <alternativeName>
        <fullName evidence="12">Glutaminyl cyclase</fullName>
    </alternativeName>
    <alternativeName>
        <fullName evidence="13">Glutaminyl-tRNA cyclotransferase</fullName>
    </alternativeName>
</protein>
<reference evidence="16 17" key="1">
    <citation type="submission" date="2018-11" db="EMBL/GenBank/DDBJ databases">
        <authorList>
            <person name="Lopez-Roques C."/>
            <person name="Donnadieu C."/>
            <person name="Bouchez O."/>
            <person name="Klopp C."/>
            <person name="Cabau C."/>
            <person name="Zahm M."/>
        </authorList>
    </citation>
    <scope>NUCLEOTIDE SEQUENCE [LARGE SCALE GENOMIC DNA]</scope>
    <source>
        <strain evidence="16">RS831</strain>
        <tissue evidence="16">Whole body</tissue>
    </source>
</reference>
<evidence type="ECO:0000256" key="13">
    <source>
        <dbReference type="ARBA" id="ARBA00042699"/>
    </source>
</evidence>
<keyword evidence="14" id="KW-0472">Membrane</keyword>
<keyword evidence="10" id="KW-1015">Disulfide bond</keyword>
<dbReference type="GO" id="GO:0008270">
    <property type="term" value="F:zinc ion binding"/>
    <property type="evidence" value="ECO:0007669"/>
    <property type="project" value="TreeGrafter"/>
</dbReference>
<evidence type="ECO:0000256" key="9">
    <source>
        <dbReference type="ARBA" id="ARBA00022833"/>
    </source>
</evidence>
<dbReference type="InterPro" id="IPR040234">
    <property type="entry name" value="QC/QCL"/>
</dbReference>
<evidence type="ECO:0000256" key="7">
    <source>
        <dbReference type="ARBA" id="ARBA00022679"/>
    </source>
</evidence>
<comment type="subcellular location">
    <subcellularLocation>
        <location evidence="2">Secreted</location>
    </subcellularLocation>
</comment>
<dbReference type="EMBL" id="CM012449">
    <property type="protein sequence ID" value="RVE64875.1"/>
    <property type="molecule type" value="Genomic_DNA"/>
</dbReference>
<organism evidence="16 17">
    <name type="scientific">Oryzias javanicus</name>
    <name type="common">Javanese ricefish</name>
    <name type="synonym">Aplocheilus javanicus</name>
    <dbReference type="NCBI Taxonomy" id="123683"/>
    <lineage>
        <taxon>Eukaryota</taxon>
        <taxon>Metazoa</taxon>
        <taxon>Chordata</taxon>
        <taxon>Craniata</taxon>
        <taxon>Vertebrata</taxon>
        <taxon>Euteleostomi</taxon>
        <taxon>Actinopterygii</taxon>
        <taxon>Neopterygii</taxon>
        <taxon>Teleostei</taxon>
        <taxon>Neoteleostei</taxon>
        <taxon>Acanthomorphata</taxon>
        <taxon>Ovalentaria</taxon>
        <taxon>Atherinomorphae</taxon>
        <taxon>Beloniformes</taxon>
        <taxon>Adrianichthyidae</taxon>
        <taxon>Oryziinae</taxon>
        <taxon>Oryzias</taxon>
    </lineage>
</organism>
<keyword evidence="6" id="KW-0964">Secreted</keyword>
<dbReference type="GO" id="GO:0005576">
    <property type="term" value="C:extracellular region"/>
    <property type="evidence" value="ECO:0007669"/>
    <property type="project" value="UniProtKB-SubCell"/>
</dbReference>
<dbReference type="PANTHER" id="PTHR12283:SF3">
    <property type="entry name" value="GLUTAMINYL-PEPTIDE CYCLOTRANSFERASE-LIKE PROTEIN"/>
    <property type="match status" value="1"/>
</dbReference>
<comment type="similarity">
    <text evidence="3">Belongs to the glutaminyl-peptide cyclotransferase family.</text>
</comment>
<evidence type="ECO:0000256" key="5">
    <source>
        <dbReference type="ARBA" id="ARBA00016861"/>
    </source>
</evidence>
<keyword evidence="14" id="KW-0812">Transmembrane</keyword>
<evidence type="ECO:0000259" key="15">
    <source>
        <dbReference type="Pfam" id="PF04389"/>
    </source>
</evidence>
<keyword evidence="8" id="KW-0479">Metal-binding</keyword>
<keyword evidence="7" id="KW-0808">Transferase</keyword>
<evidence type="ECO:0000256" key="8">
    <source>
        <dbReference type="ARBA" id="ARBA00022723"/>
    </source>
</evidence>
<dbReference type="EC" id="2.3.2.5" evidence="4"/>